<organism evidence="2 3">
    <name type="scientific">Streptomyces albiaxialis</name>
    <dbReference type="NCBI Taxonomy" id="329523"/>
    <lineage>
        <taxon>Bacteria</taxon>
        <taxon>Bacillati</taxon>
        <taxon>Actinomycetota</taxon>
        <taxon>Actinomycetes</taxon>
        <taxon>Kitasatosporales</taxon>
        <taxon>Streptomycetaceae</taxon>
        <taxon>Streptomyces</taxon>
    </lineage>
</organism>
<accession>A0ABN2X5Z1</accession>
<evidence type="ECO:0000313" key="3">
    <source>
        <dbReference type="Proteomes" id="UP001500016"/>
    </source>
</evidence>
<evidence type="ECO:0000256" key="1">
    <source>
        <dbReference type="SAM" id="MobiDB-lite"/>
    </source>
</evidence>
<feature type="compositionally biased region" description="Basic and acidic residues" evidence="1">
    <location>
        <begin position="15"/>
        <end position="26"/>
    </location>
</feature>
<gene>
    <name evidence="2" type="ORF">GCM10009801_82130</name>
</gene>
<dbReference type="EMBL" id="BAAAPE010000048">
    <property type="protein sequence ID" value="GAA2106038.1"/>
    <property type="molecule type" value="Genomic_DNA"/>
</dbReference>
<evidence type="ECO:0000313" key="2">
    <source>
        <dbReference type="EMBL" id="GAA2106038.1"/>
    </source>
</evidence>
<sequence>MAGVNDQGKGTAVDAPHDGSTEYRLRNVENDTFRTGEDLAALKQDLGHVKTETSGLAAWLERHERVSDQRHDALVERFDALDTKVDRILALLEDRTP</sequence>
<keyword evidence="3" id="KW-1185">Reference proteome</keyword>
<proteinExistence type="predicted"/>
<protein>
    <submittedName>
        <fullName evidence="2">Uncharacterized protein</fullName>
    </submittedName>
</protein>
<name>A0ABN2X5Z1_9ACTN</name>
<feature type="region of interest" description="Disordered" evidence="1">
    <location>
        <begin position="1"/>
        <end position="26"/>
    </location>
</feature>
<dbReference type="Proteomes" id="UP001500016">
    <property type="component" value="Unassembled WGS sequence"/>
</dbReference>
<reference evidence="2 3" key="1">
    <citation type="journal article" date="2019" name="Int. J. Syst. Evol. Microbiol.">
        <title>The Global Catalogue of Microorganisms (GCM) 10K type strain sequencing project: providing services to taxonomists for standard genome sequencing and annotation.</title>
        <authorList>
            <consortium name="The Broad Institute Genomics Platform"/>
            <consortium name="The Broad Institute Genome Sequencing Center for Infectious Disease"/>
            <person name="Wu L."/>
            <person name="Ma J."/>
        </authorList>
    </citation>
    <scope>NUCLEOTIDE SEQUENCE [LARGE SCALE GENOMIC DNA]</scope>
    <source>
        <strain evidence="2 3">JCM 15478</strain>
    </source>
</reference>
<comment type="caution">
    <text evidence="2">The sequence shown here is derived from an EMBL/GenBank/DDBJ whole genome shotgun (WGS) entry which is preliminary data.</text>
</comment>